<organism evidence="1">
    <name type="scientific">Rhizophora mucronata</name>
    <name type="common">Asiatic mangrove</name>
    <dbReference type="NCBI Taxonomy" id="61149"/>
    <lineage>
        <taxon>Eukaryota</taxon>
        <taxon>Viridiplantae</taxon>
        <taxon>Streptophyta</taxon>
        <taxon>Embryophyta</taxon>
        <taxon>Tracheophyta</taxon>
        <taxon>Spermatophyta</taxon>
        <taxon>Magnoliopsida</taxon>
        <taxon>eudicotyledons</taxon>
        <taxon>Gunneridae</taxon>
        <taxon>Pentapetalae</taxon>
        <taxon>rosids</taxon>
        <taxon>fabids</taxon>
        <taxon>Malpighiales</taxon>
        <taxon>Rhizophoraceae</taxon>
        <taxon>Rhizophora</taxon>
    </lineage>
</organism>
<evidence type="ECO:0000313" key="1">
    <source>
        <dbReference type="EMBL" id="MBW86485.1"/>
    </source>
</evidence>
<accession>A0A2P2IZ42</accession>
<name>A0A2P2IZ42_RHIMU</name>
<dbReference type="EMBL" id="GGEC01006002">
    <property type="protein sequence ID" value="MBW86485.1"/>
    <property type="molecule type" value="Transcribed_RNA"/>
</dbReference>
<proteinExistence type="predicted"/>
<protein>
    <submittedName>
        <fullName evidence="1">Uncharacterized protein MANES_07G019200</fullName>
    </submittedName>
</protein>
<sequence length="11" mass="1245">MHSICLCLLDP</sequence>
<reference evidence="1" key="1">
    <citation type="submission" date="2018-02" db="EMBL/GenBank/DDBJ databases">
        <title>Rhizophora mucronata_Transcriptome.</title>
        <authorList>
            <person name="Meera S.P."/>
            <person name="Sreeshan A."/>
            <person name="Augustine A."/>
        </authorList>
    </citation>
    <scope>NUCLEOTIDE SEQUENCE</scope>
    <source>
        <tissue evidence="1">Leaf</tissue>
    </source>
</reference>